<accession>A0A080M180</accession>
<name>A0A080M180_9PROT</name>
<dbReference type="InterPro" id="IPR036188">
    <property type="entry name" value="FAD/NAD-bd_sf"/>
</dbReference>
<reference evidence="2 4" key="2">
    <citation type="journal article" date="2019" name="Microbiome">
        <title>Annotated bacterial chromosomes from frame-shift-corrected long-read metagenomic data.</title>
        <authorList>
            <person name="Arumugam K."/>
            <person name="Bagci C."/>
            <person name="Bessarab I."/>
            <person name="Beier S."/>
            <person name="Buchfink B."/>
            <person name="Gorska A."/>
            <person name="Qiu G."/>
            <person name="Huson D.H."/>
            <person name="Williams R.B.H."/>
        </authorList>
    </citation>
    <scope>NUCLEOTIDE SEQUENCE [LARGE SCALE GENOMIC DNA]</scope>
    <source>
        <strain evidence="2">SSA1</strain>
    </source>
</reference>
<reference evidence="1 3" key="1">
    <citation type="submission" date="2014-02" db="EMBL/GenBank/DDBJ databases">
        <title>Expanding our view of genomic diversity in Candidatus Accumulibacter clades.</title>
        <authorList>
            <person name="Skennerton C.T."/>
            <person name="Barr J.J."/>
            <person name="Slater F.R."/>
            <person name="Bond P.L."/>
            <person name="Tyson G.W."/>
        </authorList>
    </citation>
    <scope>NUCLEOTIDE SEQUENCE [LARGE SCALE GENOMIC DNA]</scope>
    <source>
        <strain evidence="3">SK-02</strain>
    </source>
</reference>
<reference evidence="2" key="3">
    <citation type="submission" date="2020-06" db="EMBL/GenBank/DDBJ databases">
        <authorList>
            <person name="Arumugam K."/>
            <person name="Besarab I."/>
            <person name="Haryono M."/>
            <person name="Bagci C."/>
            <person name="Beier S."/>
            <person name="Buchfink B."/>
            <person name="Gorska A."/>
            <person name="Qiu G."/>
            <person name="Huson D.H."/>
            <person name="Williams R.B."/>
        </authorList>
    </citation>
    <scope>NUCLEOTIDE SEQUENCE</scope>
    <source>
        <strain evidence="2">SSA1</strain>
    </source>
</reference>
<dbReference type="Gene3D" id="3.50.50.60">
    <property type="entry name" value="FAD/NAD(P)-binding domain"/>
    <property type="match status" value="1"/>
</dbReference>
<proteinExistence type="predicted"/>
<sequence length="547" mass="59838">MDRRDFLTAVAAAGAASLTGCGSAPVPLPPGDLLGASLDLGHRLRARNFAPPGETRQVPVLIVGAGIGGLAAGWKLAQSGFADFLIVELESEAGGNSRAGSNAVSAYPWGAHYLPLPTREATAVRELLAELGVLQGDPRAVQPVYDERYLCATPQERLYRHGRWQEGLMPQTGVSAAERHQYQQFGELMEDFRLRRDGLGRRAFALPMALSSRAPELLALDRISMRDWLLTQGFDSPHLHWYVNYACRDDYGTGSAAVSAWAGIHYFACRDGEAQNAGSETVLTAPAGNAWLVAGMLRSIQARVGERLLTDALVFHVATAARGRPIAVDLFLPGEDRTLRLLVEQLIWAAPLFLVPQVFAGQPALHAAARSYSYAPWLVANLTLSRFPDDRVGAAPAWDNVLYGGASLGYVVATHQQMRLRPGATVFTCYRAFDDMSPQRGREALRDTPREIWAEQILAELEQPHPDIRQLTTRLDIFRNGHAMARPLPGLITGAARQQFAIDGERLRFAHADVSGFSLFEEAQYRGVLAAERTLRRLGVRFRSSLG</sequence>
<evidence type="ECO:0000313" key="2">
    <source>
        <dbReference type="EMBL" id="QLH50351.1"/>
    </source>
</evidence>
<protein>
    <submittedName>
        <fullName evidence="2">NAD(P)-binding protein</fullName>
    </submittedName>
</protein>
<evidence type="ECO:0000313" key="4">
    <source>
        <dbReference type="Proteomes" id="UP000509684"/>
    </source>
</evidence>
<dbReference type="PROSITE" id="PS51257">
    <property type="entry name" value="PROKAR_LIPOPROTEIN"/>
    <property type="match status" value="1"/>
</dbReference>
<dbReference type="Proteomes" id="UP000021315">
    <property type="component" value="Unassembled WGS sequence"/>
</dbReference>
<dbReference type="STRING" id="1453999.AW06_003995"/>
<dbReference type="NCBIfam" id="TIGR01409">
    <property type="entry name" value="TAT_signal_seq"/>
    <property type="match status" value="1"/>
</dbReference>
<dbReference type="KEGG" id="acog:HWD57_11565"/>
<dbReference type="InterPro" id="IPR019546">
    <property type="entry name" value="TAT_signal_bac_arc"/>
</dbReference>
<dbReference type="SUPFAM" id="SSF51905">
    <property type="entry name" value="FAD/NAD(P)-binding domain"/>
    <property type="match status" value="1"/>
</dbReference>
<dbReference type="EMBL" id="CP058708">
    <property type="protein sequence ID" value="QLH50351.1"/>
    <property type="molecule type" value="Genomic_DNA"/>
</dbReference>
<dbReference type="RefSeq" id="WP_034953022.1">
    <property type="nucleotide sequence ID" value="NZ_JDST02000110.1"/>
</dbReference>
<evidence type="ECO:0000313" key="3">
    <source>
        <dbReference type="Proteomes" id="UP000021315"/>
    </source>
</evidence>
<organism evidence="1 3">
    <name type="scientific">Candidatus Accumulibacter cognatus</name>
    <dbReference type="NCBI Taxonomy" id="2954383"/>
    <lineage>
        <taxon>Bacteria</taxon>
        <taxon>Pseudomonadati</taxon>
        <taxon>Pseudomonadota</taxon>
        <taxon>Betaproteobacteria</taxon>
        <taxon>Candidatus Accumulibacter</taxon>
    </lineage>
</organism>
<dbReference type="Proteomes" id="UP000509684">
    <property type="component" value="Chromosome"/>
</dbReference>
<evidence type="ECO:0000313" key="1">
    <source>
        <dbReference type="EMBL" id="KFB74988.1"/>
    </source>
</evidence>
<keyword evidence="3" id="KW-1185">Reference proteome</keyword>
<gene>
    <name evidence="1" type="ORF">AW06_003995</name>
    <name evidence="2" type="ORF">HWD57_11565</name>
</gene>
<dbReference type="EMBL" id="JDST02000110">
    <property type="protein sequence ID" value="KFB74988.1"/>
    <property type="molecule type" value="Genomic_DNA"/>
</dbReference>
<dbReference type="Pfam" id="PF13450">
    <property type="entry name" value="NAD_binding_8"/>
    <property type="match status" value="1"/>
</dbReference>
<dbReference type="AlphaFoldDB" id="A0A080M180"/>
<accession>A0A7D5NCG9</accession>